<dbReference type="EMBL" id="JAOPHQ010005158">
    <property type="protein sequence ID" value="KAK0136432.1"/>
    <property type="molecule type" value="Genomic_DNA"/>
</dbReference>
<evidence type="ECO:0000256" key="6">
    <source>
        <dbReference type="SAM" id="SignalP"/>
    </source>
</evidence>
<evidence type="ECO:0000259" key="7">
    <source>
        <dbReference type="PROSITE" id="PS50268"/>
    </source>
</evidence>
<dbReference type="PANTHER" id="PTHR24027">
    <property type="entry name" value="CADHERIN-23"/>
    <property type="match status" value="1"/>
</dbReference>
<keyword evidence="2" id="KW-0677">Repeat</keyword>
<dbReference type="Gene3D" id="2.60.40.60">
    <property type="entry name" value="Cadherins"/>
    <property type="match status" value="2"/>
</dbReference>
<evidence type="ECO:0000256" key="3">
    <source>
        <dbReference type="ARBA" id="ARBA00022837"/>
    </source>
</evidence>
<feature type="domain" description="Cadherin" evidence="7">
    <location>
        <begin position="39"/>
        <end position="152"/>
    </location>
</feature>
<evidence type="ECO:0000313" key="9">
    <source>
        <dbReference type="Proteomes" id="UP001174136"/>
    </source>
</evidence>
<dbReference type="GO" id="GO:0016477">
    <property type="term" value="P:cell migration"/>
    <property type="evidence" value="ECO:0007669"/>
    <property type="project" value="TreeGrafter"/>
</dbReference>
<protein>
    <submittedName>
        <fullName evidence="8">Protocadherin Fat 2</fullName>
    </submittedName>
</protein>
<keyword evidence="3 5" id="KW-0106">Calcium</keyword>
<dbReference type="PRINTS" id="PR00205">
    <property type="entry name" value="CADHERIN"/>
</dbReference>
<name>A0AA47NUA2_MERPO</name>
<dbReference type="InterPro" id="IPR015919">
    <property type="entry name" value="Cadherin-like_sf"/>
</dbReference>
<dbReference type="AlphaFoldDB" id="A0AA47NUA2"/>
<dbReference type="GO" id="GO:0016342">
    <property type="term" value="C:catenin complex"/>
    <property type="evidence" value="ECO:0007669"/>
    <property type="project" value="TreeGrafter"/>
</dbReference>
<evidence type="ECO:0000313" key="8">
    <source>
        <dbReference type="EMBL" id="KAK0136432.1"/>
    </source>
</evidence>
<feature type="domain" description="Cadherin" evidence="7">
    <location>
        <begin position="188"/>
        <end position="250"/>
    </location>
</feature>
<comment type="caution">
    <text evidence="8">The sequence shown here is derived from an EMBL/GenBank/DDBJ whole genome shotgun (WGS) entry which is preliminary data.</text>
</comment>
<sequence>MASPAAFFLLATAVLLLLNACVCDGSTGKWKDSSPLRFTHHLYNTTIKENAPLTYIDTPVKMGIQVADPLWEIKYSLVTGDDDGLFQVEEVTIGDFCFLRIKTCSSKYALLNREVRDSYVLTVEATESTSDFQAKTKVSVLVLDTNDLKPLFYPASYNVALREDTPPQDERGQGQCHRCRCRNRAHPFTVDPFTGIISLAKKLNYSRSDHYDITILAEDRMKKISGVQKFGNIAQVSVKVQKANTDSPVIMPVGKPEVLANGKISVGVHVEAGMKPVESLSIVGGDPHKCFEIIPAGIEAWRFQLISTKRIMWHQFPFGLNLSLQAKDSGSPPLLSSVTLVHIPPDNSTHLAFLEDTYIVYT</sequence>
<feature type="signal peptide" evidence="6">
    <location>
        <begin position="1"/>
        <end position="25"/>
    </location>
</feature>
<dbReference type="InterPro" id="IPR039808">
    <property type="entry name" value="Cadherin"/>
</dbReference>
<organism evidence="8 9">
    <name type="scientific">Merluccius polli</name>
    <name type="common">Benguela hake</name>
    <name type="synonym">Merluccius cadenati</name>
    <dbReference type="NCBI Taxonomy" id="89951"/>
    <lineage>
        <taxon>Eukaryota</taxon>
        <taxon>Metazoa</taxon>
        <taxon>Chordata</taxon>
        <taxon>Craniata</taxon>
        <taxon>Vertebrata</taxon>
        <taxon>Euteleostomi</taxon>
        <taxon>Actinopterygii</taxon>
        <taxon>Neopterygii</taxon>
        <taxon>Teleostei</taxon>
        <taxon>Neoteleostei</taxon>
        <taxon>Acanthomorphata</taxon>
        <taxon>Zeiogadaria</taxon>
        <taxon>Gadariae</taxon>
        <taxon>Gadiformes</taxon>
        <taxon>Gadoidei</taxon>
        <taxon>Merlucciidae</taxon>
        <taxon>Merluccius</taxon>
    </lineage>
</organism>
<keyword evidence="9" id="KW-1185">Reference proteome</keyword>
<gene>
    <name evidence="8" type="primary">Fat2_1</name>
    <name evidence="8" type="ORF">N1851_027452</name>
</gene>
<dbReference type="SMART" id="SM00112">
    <property type="entry name" value="CA"/>
    <property type="match status" value="2"/>
</dbReference>
<dbReference type="GO" id="GO:0045296">
    <property type="term" value="F:cadherin binding"/>
    <property type="evidence" value="ECO:0007669"/>
    <property type="project" value="TreeGrafter"/>
</dbReference>
<comment type="subcellular location">
    <subcellularLocation>
        <location evidence="1">Membrane</location>
    </subcellularLocation>
</comment>
<dbReference type="FunFam" id="2.60.40.60:FF:000064">
    <property type="entry name" value="FAT atypical cadherin 1"/>
    <property type="match status" value="1"/>
</dbReference>
<accession>A0AA47NUA2</accession>
<keyword evidence="6" id="KW-0732">Signal</keyword>
<evidence type="ECO:0000256" key="2">
    <source>
        <dbReference type="ARBA" id="ARBA00022737"/>
    </source>
</evidence>
<dbReference type="InterPro" id="IPR002126">
    <property type="entry name" value="Cadherin-like_dom"/>
</dbReference>
<dbReference type="PANTHER" id="PTHR24027:SF438">
    <property type="entry name" value="CADHERIN 23"/>
    <property type="match status" value="1"/>
</dbReference>
<evidence type="ECO:0000256" key="5">
    <source>
        <dbReference type="PROSITE-ProRule" id="PRU00043"/>
    </source>
</evidence>
<keyword evidence="4" id="KW-0472">Membrane</keyword>
<evidence type="ECO:0000256" key="1">
    <source>
        <dbReference type="ARBA" id="ARBA00004370"/>
    </source>
</evidence>
<dbReference type="GO" id="GO:0005509">
    <property type="term" value="F:calcium ion binding"/>
    <property type="evidence" value="ECO:0007669"/>
    <property type="project" value="UniProtKB-UniRule"/>
</dbReference>
<dbReference type="GO" id="GO:0008013">
    <property type="term" value="F:beta-catenin binding"/>
    <property type="evidence" value="ECO:0007669"/>
    <property type="project" value="TreeGrafter"/>
</dbReference>
<dbReference type="SUPFAM" id="SSF49313">
    <property type="entry name" value="Cadherin-like"/>
    <property type="match status" value="2"/>
</dbReference>
<reference evidence="8" key="1">
    <citation type="journal article" date="2023" name="Front. Mar. Sci.">
        <title>A new Merluccius polli reference genome to investigate the effects of global change in West African waters.</title>
        <authorList>
            <person name="Mateo J.L."/>
            <person name="Blanco-Fernandez C."/>
            <person name="Garcia-Vazquez E."/>
            <person name="Machado-Schiaffino G."/>
        </authorList>
    </citation>
    <scope>NUCLEOTIDE SEQUENCE</scope>
    <source>
        <strain evidence="8">C29</strain>
        <tissue evidence="8">Fin</tissue>
    </source>
</reference>
<dbReference type="Proteomes" id="UP001174136">
    <property type="component" value="Unassembled WGS sequence"/>
</dbReference>
<feature type="chain" id="PRO_5041297848" evidence="6">
    <location>
        <begin position="26"/>
        <end position="362"/>
    </location>
</feature>
<proteinExistence type="predicted"/>
<dbReference type="PROSITE" id="PS50268">
    <property type="entry name" value="CADHERIN_2"/>
    <property type="match status" value="2"/>
</dbReference>
<evidence type="ECO:0000256" key="4">
    <source>
        <dbReference type="ARBA" id="ARBA00023136"/>
    </source>
</evidence>
<dbReference type="CDD" id="cd11304">
    <property type="entry name" value="Cadherin_repeat"/>
    <property type="match status" value="3"/>
</dbReference>
<dbReference type="GO" id="GO:0007156">
    <property type="term" value="P:homophilic cell adhesion via plasma membrane adhesion molecules"/>
    <property type="evidence" value="ECO:0007669"/>
    <property type="project" value="InterPro"/>
</dbReference>